<proteinExistence type="predicted"/>
<comment type="caution">
    <text evidence="2">The sequence shown here is derived from an EMBL/GenBank/DDBJ whole genome shotgun (WGS) entry which is preliminary data.</text>
</comment>
<gene>
    <name evidence="2" type="ORF">GOMPHAMPRED_002681</name>
</gene>
<keyword evidence="1" id="KW-0472">Membrane</keyword>
<keyword evidence="1" id="KW-0812">Transmembrane</keyword>
<dbReference type="EMBL" id="CAJPDQ010000018">
    <property type="protein sequence ID" value="CAF9922818.1"/>
    <property type="molecule type" value="Genomic_DNA"/>
</dbReference>
<keyword evidence="1" id="KW-1133">Transmembrane helix</keyword>
<evidence type="ECO:0000313" key="3">
    <source>
        <dbReference type="Proteomes" id="UP000664169"/>
    </source>
</evidence>
<dbReference type="AlphaFoldDB" id="A0A8H3FE76"/>
<dbReference type="OrthoDB" id="5428890at2759"/>
<organism evidence="2 3">
    <name type="scientific">Gomphillus americanus</name>
    <dbReference type="NCBI Taxonomy" id="1940652"/>
    <lineage>
        <taxon>Eukaryota</taxon>
        <taxon>Fungi</taxon>
        <taxon>Dikarya</taxon>
        <taxon>Ascomycota</taxon>
        <taxon>Pezizomycotina</taxon>
        <taxon>Lecanoromycetes</taxon>
        <taxon>OSLEUM clade</taxon>
        <taxon>Ostropomycetidae</taxon>
        <taxon>Ostropales</taxon>
        <taxon>Graphidaceae</taxon>
        <taxon>Gomphilloideae</taxon>
        <taxon>Gomphillus</taxon>
    </lineage>
</organism>
<protein>
    <submittedName>
        <fullName evidence="2">Uncharacterized protein</fullName>
    </submittedName>
</protein>
<accession>A0A8H3FE76</accession>
<feature type="transmembrane region" description="Helical" evidence="1">
    <location>
        <begin position="320"/>
        <end position="343"/>
    </location>
</feature>
<dbReference type="Proteomes" id="UP000664169">
    <property type="component" value="Unassembled WGS sequence"/>
</dbReference>
<name>A0A8H3FE76_9LECA</name>
<keyword evidence="3" id="KW-1185">Reference proteome</keyword>
<evidence type="ECO:0000256" key="1">
    <source>
        <dbReference type="SAM" id="Phobius"/>
    </source>
</evidence>
<evidence type="ECO:0000313" key="2">
    <source>
        <dbReference type="EMBL" id="CAF9922818.1"/>
    </source>
</evidence>
<reference evidence="2" key="1">
    <citation type="submission" date="2021-03" db="EMBL/GenBank/DDBJ databases">
        <authorList>
            <person name="Tagirdzhanova G."/>
        </authorList>
    </citation>
    <scope>NUCLEOTIDE SEQUENCE</scope>
</reference>
<sequence>MEPLTVNLHKAIAEIYIGPGASEHLNKYKAYLKHYQKSTVLPSPEKAIYQIDRPPLGSHAHIEHLVTKLRDEPTITRLQFENVLCAGKETLEQESQHAIRTILRVGFMLDCVSKSSKASRKGVRSQWQSSESFADFVARRIPKSEQGILIPDEDITASAVWRLKQRSGVRIEKTDDIADHLLYNPDTRVLKIFHQMAYLRAQLRRSQGVAASLDLESSLKRGTLPPQLIMETLESFYRILFPIADEKTGRSKRLLRRMIRLHGFDQQCAIELEPTRWHPEDFQYLYWGDRLQVISEIAGRTVAQNRYMAWIERHTAERQALSVAIAGLVLSAVFGFLAVVVSASQLAVQVVAWKYPVAMSS</sequence>